<keyword evidence="2" id="KW-1185">Reference proteome</keyword>
<protein>
    <submittedName>
        <fullName evidence="1">Urease operon accessory protein</fullName>
    </submittedName>
</protein>
<sequence>MIVGNGDVPQGAAAAIDAADLVIRFNDCRSVGKGGTRTDIVAVCNTGRPALSMLGGGRWKTSDAVRQAREIWSVRSGAKFAALRAELAKTHPDLDDFCDDYTAGFEAFAHATGRRHRMIPVETHERLDRDLARFASAPYVVPSSGLVVIADVLSEFVQPGDDVVLAGFGHSGWEWHPFAAERRYVDALVAEGRLRRLGQPQPSDFSQGA</sequence>
<dbReference type="EMBL" id="WITC01000058">
    <property type="protein sequence ID" value="MQX16147.1"/>
    <property type="molecule type" value="Genomic_DNA"/>
</dbReference>
<dbReference type="AlphaFoldDB" id="A0A6N7LE83"/>
<dbReference type="InterPro" id="IPR038578">
    <property type="entry name" value="GT29-like_sf"/>
</dbReference>
<dbReference type="OrthoDB" id="8451561at2"/>
<dbReference type="RefSeq" id="WP_153440125.1">
    <property type="nucleotide sequence ID" value="NZ_CP121659.1"/>
</dbReference>
<evidence type="ECO:0000313" key="2">
    <source>
        <dbReference type="Proteomes" id="UP000439983"/>
    </source>
</evidence>
<dbReference type="Gene3D" id="3.90.1480.20">
    <property type="entry name" value="Glycosyl transferase family 29"/>
    <property type="match status" value="1"/>
</dbReference>
<evidence type="ECO:0000313" key="1">
    <source>
        <dbReference type="EMBL" id="MQX16147.1"/>
    </source>
</evidence>
<reference evidence="1 2" key="1">
    <citation type="journal article" date="2013" name="Genome Biol.">
        <title>Comparative genomics of the core and accessory genomes of 48 Sinorhizobium strains comprising five genospecies.</title>
        <authorList>
            <person name="Sugawara M."/>
            <person name="Epstein B."/>
            <person name="Badgley B.D."/>
            <person name="Unno T."/>
            <person name="Xu L."/>
            <person name="Reese J."/>
            <person name="Gyaneshwar P."/>
            <person name="Denny R."/>
            <person name="Mudge J."/>
            <person name="Bharti A.K."/>
            <person name="Farmer A.D."/>
            <person name="May G.D."/>
            <person name="Woodward J.E."/>
            <person name="Medigue C."/>
            <person name="Vallenet D."/>
            <person name="Lajus A."/>
            <person name="Rouy Z."/>
            <person name="Martinez-Vaz B."/>
            <person name="Tiffin P."/>
            <person name="Young N.D."/>
            <person name="Sadowsky M.J."/>
        </authorList>
    </citation>
    <scope>NUCLEOTIDE SEQUENCE [LARGE SCALE GENOMIC DNA]</scope>
    <source>
        <strain evidence="1 2">USDA4894</strain>
    </source>
</reference>
<comment type="caution">
    <text evidence="1">The sequence shown here is derived from an EMBL/GenBank/DDBJ whole genome shotgun (WGS) entry which is preliminary data.</text>
</comment>
<dbReference type="Proteomes" id="UP000439983">
    <property type="component" value="Unassembled WGS sequence"/>
</dbReference>
<accession>A0A6N7LE83</accession>
<organism evidence="1 2">
    <name type="scientific">Sinorhizobium terangae</name>
    <dbReference type="NCBI Taxonomy" id="110322"/>
    <lineage>
        <taxon>Bacteria</taxon>
        <taxon>Pseudomonadati</taxon>
        <taxon>Pseudomonadota</taxon>
        <taxon>Alphaproteobacteria</taxon>
        <taxon>Hyphomicrobiales</taxon>
        <taxon>Rhizobiaceae</taxon>
        <taxon>Sinorhizobium/Ensifer group</taxon>
        <taxon>Sinorhizobium</taxon>
    </lineage>
</organism>
<gene>
    <name evidence="1" type="ORF">GHK62_15650</name>
</gene>
<proteinExistence type="predicted"/>
<name>A0A6N7LE83_SINTE</name>